<accession>A0A4C1V1T5</accession>
<dbReference type="Proteomes" id="UP000299102">
    <property type="component" value="Unassembled WGS sequence"/>
</dbReference>
<reference evidence="1 2" key="1">
    <citation type="journal article" date="2019" name="Commun. Biol.">
        <title>The bagworm genome reveals a unique fibroin gene that provides high tensile strength.</title>
        <authorList>
            <person name="Kono N."/>
            <person name="Nakamura H."/>
            <person name="Ohtoshi R."/>
            <person name="Tomita M."/>
            <person name="Numata K."/>
            <person name="Arakawa K."/>
        </authorList>
    </citation>
    <scope>NUCLEOTIDE SEQUENCE [LARGE SCALE GENOMIC DNA]</scope>
</reference>
<proteinExistence type="predicted"/>
<organism evidence="1 2">
    <name type="scientific">Eumeta variegata</name>
    <name type="common">Bagworm moth</name>
    <name type="synonym">Eumeta japonica</name>
    <dbReference type="NCBI Taxonomy" id="151549"/>
    <lineage>
        <taxon>Eukaryota</taxon>
        <taxon>Metazoa</taxon>
        <taxon>Ecdysozoa</taxon>
        <taxon>Arthropoda</taxon>
        <taxon>Hexapoda</taxon>
        <taxon>Insecta</taxon>
        <taxon>Pterygota</taxon>
        <taxon>Neoptera</taxon>
        <taxon>Endopterygota</taxon>
        <taxon>Lepidoptera</taxon>
        <taxon>Glossata</taxon>
        <taxon>Ditrysia</taxon>
        <taxon>Tineoidea</taxon>
        <taxon>Psychidae</taxon>
        <taxon>Oiketicinae</taxon>
        <taxon>Eumeta</taxon>
    </lineage>
</organism>
<sequence>MRATSLVDRITSGEEIPRSKVKVVSHRWLQVDHIELCSITHETCLSELPVNDAKCGFNSPRSFLFLPHIPTLRYCDAFVNKFTAAEFQICIVYAS</sequence>
<dbReference type="EMBL" id="BGZK01000256">
    <property type="protein sequence ID" value="GBP32215.1"/>
    <property type="molecule type" value="Genomic_DNA"/>
</dbReference>
<protein>
    <submittedName>
        <fullName evidence="1">Uncharacterized protein</fullName>
    </submittedName>
</protein>
<name>A0A4C1V1T5_EUMVA</name>
<keyword evidence="2" id="KW-1185">Reference proteome</keyword>
<dbReference type="AlphaFoldDB" id="A0A4C1V1T5"/>
<gene>
    <name evidence="1" type="ORF">EVAR_27639_1</name>
</gene>
<comment type="caution">
    <text evidence="1">The sequence shown here is derived from an EMBL/GenBank/DDBJ whole genome shotgun (WGS) entry which is preliminary data.</text>
</comment>
<evidence type="ECO:0000313" key="1">
    <source>
        <dbReference type="EMBL" id="GBP32215.1"/>
    </source>
</evidence>
<evidence type="ECO:0000313" key="2">
    <source>
        <dbReference type="Proteomes" id="UP000299102"/>
    </source>
</evidence>